<sequence length="192" mass="21907">MSEEVETPVEETNEECNNGKQSKEKTVSYPLKVIYCPECSLPLEFCEFMPETVQVKCREWRENNLDILEQEGLEISSLTLDEPSGDKKRQKRGGRGNLKAKQKKEPEVIKIAKIPRGKRKFMTRVQGLATFDVNMKKASKLFAQKFSCGSTVSAPDEILIQGDVTDDLIDIILETWNEIDENHIQDLGEVKR</sequence>
<reference evidence="6" key="2">
    <citation type="submission" date="2025-08" db="UniProtKB">
        <authorList>
            <consortium name="Ensembl"/>
        </authorList>
    </citation>
    <scope>IDENTIFICATION</scope>
</reference>
<dbReference type="PANTHER" id="PTHR12789">
    <property type="entry name" value="DENSITY-REGULATED PROTEIN HOMOLOG"/>
    <property type="match status" value="1"/>
</dbReference>
<dbReference type="GO" id="GO:0003729">
    <property type="term" value="F:mRNA binding"/>
    <property type="evidence" value="ECO:0007669"/>
    <property type="project" value="TreeGrafter"/>
</dbReference>
<evidence type="ECO:0000256" key="4">
    <source>
        <dbReference type="SAM" id="MobiDB-lite"/>
    </source>
</evidence>
<dbReference type="FunFam" id="3.30.780.10:FF:000004">
    <property type="entry name" value="density-regulated protein-like"/>
    <property type="match status" value="1"/>
</dbReference>
<protein>
    <recommendedName>
        <fullName evidence="2">Density-regulated protein</fullName>
    </recommendedName>
</protein>
<dbReference type="SUPFAM" id="SSF55159">
    <property type="entry name" value="eIF1-like"/>
    <property type="match status" value="1"/>
</dbReference>
<dbReference type="InParanoid" id="H2Z841"/>
<keyword evidence="7" id="KW-1185">Reference proteome</keyword>
<dbReference type="OMA" id="PIKVQYC"/>
<dbReference type="Proteomes" id="UP000007875">
    <property type="component" value="Unassembled WGS sequence"/>
</dbReference>
<dbReference type="Ensembl" id="ENSCSAVT00000013911.1">
    <property type="protein sequence ID" value="ENSCSAVP00000013753.1"/>
    <property type="gene ID" value="ENSCSAVG00000008066.1"/>
</dbReference>
<dbReference type="AlphaFoldDB" id="H2Z841"/>
<dbReference type="InterPro" id="IPR050318">
    <property type="entry name" value="DENR/SUI1_TIF"/>
</dbReference>
<evidence type="ECO:0000256" key="1">
    <source>
        <dbReference type="ARBA" id="ARBA00007514"/>
    </source>
</evidence>
<dbReference type="InterPro" id="IPR036877">
    <property type="entry name" value="SUI1_dom_sf"/>
</dbReference>
<dbReference type="InterPro" id="IPR001950">
    <property type="entry name" value="SUI1"/>
</dbReference>
<feature type="region of interest" description="Disordered" evidence="4">
    <location>
        <begin position="1"/>
        <end position="22"/>
    </location>
</feature>
<comment type="similarity">
    <text evidence="1">Belongs to the DENR family.</text>
</comment>
<dbReference type="Pfam" id="PF21023">
    <property type="entry name" value="DENR_N"/>
    <property type="match status" value="1"/>
</dbReference>
<dbReference type="GO" id="GO:0003743">
    <property type="term" value="F:translation initiation factor activity"/>
    <property type="evidence" value="ECO:0007669"/>
    <property type="project" value="UniProtKB-KW"/>
</dbReference>
<name>H2Z841_CIOSA</name>
<reference evidence="6" key="3">
    <citation type="submission" date="2025-09" db="UniProtKB">
        <authorList>
            <consortium name="Ensembl"/>
        </authorList>
    </citation>
    <scope>IDENTIFICATION</scope>
</reference>
<evidence type="ECO:0000313" key="7">
    <source>
        <dbReference type="Proteomes" id="UP000007875"/>
    </source>
</evidence>
<feature type="region of interest" description="Disordered" evidence="4">
    <location>
        <begin position="80"/>
        <end position="102"/>
    </location>
</feature>
<dbReference type="HOGENOM" id="CLU_073511_1_0_1"/>
<dbReference type="Pfam" id="PF01253">
    <property type="entry name" value="SUI1"/>
    <property type="match status" value="1"/>
</dbReference>
<evidence type="ECO:0000259" key="5">
    <source>
        <dbReference type="PROSITE" id="PS50296"/>
    </source>
</evidence>
<keyword evidence="3" id="KW-0648">Protein biosynthesis</keyword>
<dbReference type="GO" id="GO:0002188">
    <property type="term" value="P:translation reinitiation"/>
    <property type="evidence" value="ECO:0007669"/>
    <property type="project" value="TreeGrafter"/>
</dbReference>
<keyword evidence="3" id="KW-0396">Initiation factor</keyword>
<dbReference type="PROSITE" id="PS50296">
    <property type="entry name" value="SUI1"/>
    <property type="match status" value="1"/>
</dbReference>
<evidence type="ECO:0000313" key="6">
    <source>
        <dbReference type="Ensembl" id="ENSCSAVP00000013753.1"/>
    </source>
</evidence>
<dbReference type="eggNOG" id="KOG3239">
    <property type="taxonomic scope" value="Eukaryota"/>
</dbReference>
<proteinExistence type="inferred from homology"/>
<feature type="compositionally biased region" description="Acidic residues" evidence="4">
    <location>
        <begin position="1"/>
        <end position="14"/>
    </location>
</feature>
<dbReference type="GO" id="GO:0001731">
    <property type="term" value="P:formation of translation preinitiation complex"/>
    <property type="evidence" value="ECO:0007669"/>
    <property type="project" value="TreeGrafter"/>
</dbReference>
<evidence type="ECO:0000256" key="3">
    <source>
        <dbReference type="ARBA" id="ARBA00022540"/>
    </source>
</evidence>
<dbReference type="PANTHER" id="PTHR12789:SF0">
    <property type="entry name" value="DENSITY-REGULATED PROTEIN"/>
    <property type="match status" value="1"/>
</dbReference>
<organism evidence="6 7">
    <name type="scientific">Ciona savignyi</name>
    <name type="common">Pacific transparent sea squirt</name>
    <dbReference type="NCBI Taxonomy" id="51511"/>
    <lineage>
        <taxon>Eukaryota</taxon>
        <taxon>Metazoa</taxon>
        <taxon>Chordata</taxon>
        <taxon>Tunicata</taxon>
        <taxon>Ascidiacea</taxon>
        <taxon>Phlebobranchia</taxon>
        <taxon>Cionidae</taxon>
        <taxon>Ciona</taxon>
    </lineage>
</organism>
<dbReference type="InterPro" id="IPR046447">
    <property type="entry name" value="DENR_C"/>
</dbReference>
<dbReference type="InterPro" id="IPR048517">
    <property type="entry name" value="DENR_N"/>
</dbReference>
<accession>H2Z841</accession>
<dbReference type="CDD" id="cd11607">
    <property type="entry name" value="DENR_C"/>
    <property type="match status" value="1"/>
</dbReference>
<reference evidence="7" key="1">
    <citation type="submission" date="2003-08" db="EMBL/GenBank/DDBJ databases">
        <authorList>
            <person name="Birren B."/>
            <person name="Nusbaum C."/>
            <person name="Abebe A."/>
            <person name="Abouelleil A."/>
            <person name="Adekoya E."/>
            <person name="Ait-zahra M."/>
            <person name="Allen N."/>
            <person name="Allen T."/>
            <person name="An P."/>
            <person name="Anderson M."/>
            <person name="Anderson S."/>
            <person name="Arachchi H."/>
            <person name="Armbruster J."/>
            <person name="Bachantsang P."/>
            <person name="Baldwin J."/>
            <person name="Barry A."/>
            <person name="Bayul T."/>
            <person name="Blitshsteyn B."/>
            <person name="Bloom T."/>
            <person name="Blye J."/>
            <person name="Boguslavskiy L."/>
            <person name="Borowsky M."/>
            <person name="Boukhgalter B."/>
            <person name="Brunache A."/>
            <person name="Butler J."/>
            <person name="Calixte N."/>
            <person name="Calvo S."/>
            <person name="Camarata J."/>
            <person name="Campo K."/>
            <person name="Chang J."/>
            <person name="Cheshatsang Y."/>
            <person name="Citroen M."/>
            <person name="Collymore A."/>
            <person name="Considine T."/>
            <person name="Cook A."/>
            <person name="Cooke P."/>
            <person name="Corum B."/>
            <person name="Cuomo C."/>
            <person name="David R."/>
            <person name="Dawoe T."/>
            <person name="Degray S."/>
            <person name="Dodge S."/>
            <person name="Dooley K."/>
            <person name="Dorje P."/>
            <person name="Dorjee K."/>
            <person name="Dorris L."/>
            <person name="Duffey N."/>
            <person name="Dupes A."/>
            <person name="Elkins T."/>
            <person name="Engels R."/>
            <person name="Erickson J."/>
            <person name="Farina A."/>
            <person name="Faro S."/>
            <person name="Ferreira P."/>
            <person name="Fischer H."/>
            <person name="Fitzgerald M."/>
            <person name="Foley K."/>
            <person name="Gage D."/>
            <person name="Galagan J."/>
            <person name="Gearin G."/>
            <person name="Gnerre S."/>
            <person name="Gnirke A."/>
            <person name="Goyette A."/>
            <person name="Graham J."/>
            <person name="Grandbois E."/>
            <person name="Gyaltsen K."/>
            <person name="Hafez N."/>
            <person name="Hagopian D."/>
            <person name="Hagos B."/>
            <person name="Hall J."/>
            <person name="Hatcher B."/>
            <person name="Heller A."/>
            <person name="Higgins H."/>
            <person name="Honan T."/>
            <person name="Horn A."/>
            <person name="Houde N."/>
            <person name="Hughes L."/>
            <person name="Hulme W."/>
            <person name="Husby E."/>
            <person name="Iliev I."/>
            <person name="Jaffe D."/>
            <person name="Jones C."/>
            <person name="Kamal M."/>
            <person name="Kamat A."/>
            <person name="Kamvysselis M."/>
            <person name="Karlsson E."/>
            <person name="Kells C."/>
            <person name="Kieu A."/>
            <person name="Kisner P."/>
            <person name="Kodira C."/>
            <person name="Kulbokas E."/>
            <person name="Labutti K."/>
            <person name="Lama D."/>
            <person name="Landers T."/>
            <person name="Leger J."/>
            <person name="Levine S."/>
            <person name="Lewis D."/>
            <person name="Lewis T."/>
            <person name="Lindblad-toh K."/>
            <person name="Liu X."/>
            <person name="Lokyitsang T."/>
            <person name="Lokyitsang Y."/>
            <person name="Lucien O."/>
            <person name="Lui A."/>
            <person name="Ma L.J."/>
            <person name="Mabbitt R."/>
            <person name="Macdonald J."/>
            <person name="Maclean C."/>
            <person name="Major J."/>
            <person name="Manning J."/>
            <person name="Marabella R."/>
            <person name="Maru K."/>
            <person name="Matthews C."/>
            <person name="Mauceli E."/>
            <person name="Mccarthy M."/>
            <person name="Mcdonough S."/>
            <person name="Mcghee T."/>
            <person name="Meldrim J."/>
            <person name="Meneus L."/>
            <person name="Mesirov J."/>
            <person name="Mihalev A."/>
            <person name="Mihova T."/>
            <person name="Mikkelsen T."/>
            <person name="Mlenga V."/>
            <person name="Moru K."/>
            <person name="Mozes J."/>
            <person name="Mulrain L."/>
            <person name="Munson G."/>
            <person name="Naylor J."/>
            <person name="Newes C."/>
            <person name="Nguyen C."/>
            <person name="Nguyen N."/>
            <person name="Nguyen T."/>
            <person name="Nicol R."/>
            <person name="Nielsen C."/>
            <person name="Nizzari M."/>
            <person name="Norbu C."/>
            <person name="Norbu N."/>
            <person name="O'donnell P."/>
            <person name="Okoawo O."/>
            <person name="O'leary S."/>
            <person name="Omotosho B."/>
            <person name="O'neill K."/>
            <person name="Osman S."/>
            <person name="Parker S."/>
            <person name="Perrin D."/>
            <person name="Phunkhang P."/>
            <person name="Piqani B."/>
            <person name="Purcell S."/>
            <person name="Rachupka T."/>
            <person name="Ramasamy U."/>
            <person name="Rameau R."/>
            <person name="Ray V."/>
            <person name="Raymond C."/>
            <person name="Retta R."/>
            <person name="Richardson S."/>
            <person name="Rise C."/>
            <person name="Rodriguez J."/>
            <person name="Rogers J."/>
            <person name="Rogov P."/>
            <person name="Rutman M."/>
            <person name="Schupbach R."/>
            <person name="Seaman C."/>
            <person name="Settipalli S."/>
            <person name="Sharpe T."/>
            <person name="Sheridan J."/>
            <person name="Sherpa N."/>
            <person name="Shi J."/>
            <person name="Smirnov S."/>
            <person name="Smith C."/>
            <person name="Sougnez C."/>
            <person name="Spencer B."/>
            <person name="Stalker J."/>
            <person name="Stange-thomann N."/>
            <person name="Stavropoulos S."/>
            <person name="Stetson K."/>
            <person name="Stone C."/>
            <person name="Stone S."/>
            <person name="Stubbs M."/>
            <person name="Talamas J."/>
            <person name="Tchuinga P."/>
            <person name="Tenzing P."/>
            <person name="Tesfaye S."/>
            <person name="Theodore J."/>
            <person name="Thoulutsang Y."/>
            <person name="Topham K."/>
            <person name="Towey S."/>
            <person name="Tsamla T."/>
            <person name="Tsomo N."/>
            <person name="Vallee D."/>
            <person name="Vassiliev H."/>
            <person name="Venkataraman V."/>
            <person name="Vinson J."/>
            <person name="Vo A."/>
            <person name="Wade C."/>
            <person name="Wang S."/>
            <person name="Wangchuk T."/>
            <person name="Wangdi T."/>
            <person name="Whittaker C."/>
            <person name="Wilkinson J."/>
            <person name="Wu Y."/>
            <person name="Wyman D."/>
            <person name="Yadav S."/>
            <person name="Yang S."/>
            <person name="Yang X."/>
            <person name="Yeager S."/>
            <person name="Yee E."/>
            <person name="Young G."/>
            <person name="Zainoun J."/>
            <person name="Zembeck L."/>
            <person name="Zimmer A."/>
            <person name="Zody M."/>
            <person name="Lander E."/>
        </authorList>
    </citation>
    <scope>NUCLEOTIDE SEQUENCE [LARGE SCALE GENOMIC DNA]</scope>
</reference>
<feature type="compositionally biased region" description="Basic residues" evidence="4">
    <location>
        <begin position="88"/>
        <end position="102"/>
    </location>
</feature>
<dbReference type="Gene3D" id="3.30.780.10">
    <property type="entry name" value="SUI1-like domain"/>
    <property type="match status" value="1"/>
</dbReference>
<evidence type="ECO:0000256" key="2">
    <source>
        <dbReference type="ARBA" id="ARBA00021664"/>
    </source>
</evidence>
<dbReference type="FunCoup" id="H2Z841">
    <property type="interactions" value="579"/>
</dbReference>
<dbReference type="STRING" id="51511.ENSCSAVP00000013753"/>
<dbReference type="GeneTree" id="ENSGT00390000014349"/>
<feature type="domain" description="SUI1" evidence="5">
    <location>
        <begin position="109"/>
        <end position="176"/>
    </location>
</feature>